<accession>A0AA36EFT7</accession>
<sequence>MTESKRIAMEKRDKELDDLQTLGKKFEAEEAKDKNEKIVLENQKSLFSSWTMECIPKEAIDDASFYWLEPSITFDIENDVESQFNFPITPRDFLFRCFESIDKSLISDSVVNQKLFSFYLKVAKAQYETWSLKRIVSVKPGFPVQTEDFLNIEFKGFR</sequence>
<evidence type="ECO:0000313" key="2">
    <source>
        <dbReference type="Proteomes" id="UP001177003"/>
    </source>
</evidence>
<gene>
    <name evidence="1" type="ORF">LSALG_LOCUS33541</name>
</gene>
<dbReference type="EMBL" id="OX465083">
    <property type="protein sequence ID" value="CAI9294564.1"/>
    <property type="molecule type" value="Genomic_DNA"/>
</dbReference>
<reference evidence="1" key="1">
    <citation type="submission" date="2023-04" db="EMBL/GenBank/DDBJ databases">
        <authorList>
            <person name="Vijverberg K."/>
            <person name="Xiong W."/>
            <person name="Schranz E."/>
        </authorList>
    </citation>
    <scope>NUCLEOTIDE SEQUENCE</scope>
</reference>
<proteinExistence type="predicted"/>
<dbReference type="AlphaFoldDB" id="A0AA36EFT7"/>
<evidence type="ECO:0000313" key="1">
    <source>
        <dbReference type="EMBL" id="CAI9294564.1"/>
    </source>
</evidence>
<protein>
    <submittedName>
        <fullName evidence="1">Uncharacterized protein</fullName>
    </submittedName>
</protein>
<keyword evidence="2" id="KW-1185">Reference proteome</keyword>
<dbReference type="Proteomes" id="UP001177003">
    <property type="component" value="Chromosome 7"/>
</dbReference>
<name>A0AA36EFT7_LACSI</name>
<organism evidence="1 2">
    <name type="scientific">Lactuca saligna</name>
    <name type="common">Willowleaf lettuce</name>
    <dbReference type="NCBI Taxonomy" id="75948"/>
    <lineage>
        <taxon>Eukaryota</taxon>
        <taxon>Viridiplantae</taxon>
        <taxon>Streptophyta</taxon>
        <taxon>Embryophyta</taxon>
        <taxon>Tracheophyta</taxon>
        <taxon>Spermatophyta</taxon>
        <taxon>Magnoliopsida</taxon>
        <taxon>eudicotyledons</taxon>
        <taxon>Gunneridae</taxon>
        <taxon>Pentapetalae</taxon>
        <taxon>asterids</taxon>
        <taxon>campanulids</taxon>
        <taxon>Asterales</taxon>
        <taxon>Asteraceae</taxon>
        <taxon>Cichorioideae</taxon>
        <taxon>Cichorieae</taxon>
        <taxon>Lactucinae</taxon>
        <taxon>Lactuca</taxon>
    </lineage>
</organism>